<dbReference type="InterPro" id="IPR029035">
    <property type="entry name" value="DHS-like_NAD/FAD-binding_dom"/>
</dbReference>
<dbReference type="Gene3D" id="1.25.40.10">
    <property type="entry name" value="Tetratricopeptide repeat domain"/>
    <property type="match status" value="1"/>
</dbReference>
<gene>
    <name evidence="2" type="ORF">DIAAKJNI_00010</name>
</gene>
<dbReference type="SUPFAM" id="SSF48452">
    <property type="entry name" value="TPR-like"/>
    <property type="match status" value="1"/>
</dbReference>
<keyword evidence="1" id="KW-0175">Coiled coil</keyword>
<evidence type="ECO:0000313" key="3">
    <source>
        <dbReference type="Proteomes" id="UP000639006"/>
    </source>
</evidence>
<protein>
    <recommendedName>
        <fullName evidence="4">SIR2-like domain-containing protein</fullName>
    </recommendedName>
</protein>
<proteinExistence type="predicted"/>
<name>A0A811T492_9EURY</name>
<reference evidence="2" key="1">
    <citation type="submission" date="2020-10" db="EMBL/GenBank/DDBJ databases">
        <authorList>
            <person name="Hahn C.J."/>
            <person name="Laso-Perez R."/>
            <person name="Vulcano F."/>
            <person name="Vaziourakis K.-M."/>
            <person name="Stokke R."/>
            <person name="Steen I.H."/>
            <person name="Teske A."/>
            <person name="Boetius A."/>
            <person name="Liebeke M."/>
            <person name="Amann R."/>
            <person name="Knittel K."/>
        </authorList>
    </citation>
    <scope>NUCLEOTIDE SEQUENCE</scope>
    <source>
        <strain evidence="2">Gfbio:e3339647-f889-4370-9287-4fb5cb688e4c:AG392M11_GoMArc1</strain>
    </source>
</reference>
<dbReference type="AlphaFoldDB" id="A0A811T492"/>
<dbReference type="InterPro" id="IPR011990">
    <property type="entry name" value="TPR-like_helical_dom_sf"/>
</dbReference>
<dbReference type="Proteomes" id="UP000639006">
    <property type="component" value="Unassembled WGS sequence"/>
</dbReference>
<accession>A0A811T492</accession>
<evidence type="ECO:0008006" key="4">
    <source>
        <dbReference type="Google" id="ProtNLM"/>
    </source>
</evidence>
<dbReference type="EMBL" id="CAJHIQ010000001">
    <property type="protein sequence ID" value="CAD6490748.1"/>
    <property type="molecule type" value="Genomic_DNA"/>
</dbReference>
<dbReference type="SUPFAM" id="SSF52467">
    <property type="entry name" value="DHS-like NAD/FAD-binding domain"/>
    <property type="match status" value="1"/>
</dbReference>
<dbReference type="Gene3D" id="3.40.50.1220">
    <property type="entry name" value="TPP-binding domain"/>
    <property type="match status" value="1"/>
</dbReference>
<organism evidence="2 3">
    <name type="scientific">Candidatus Argoarchaeum ethanivorans</name>
    <dbReference type="NCBI Taxonomy" id="2608793"/>
    <lineage>
        <taxon>Archaea</taxon>
        <taxon>Methanobacteriati</taxon>
        <taxon>Methanobacteriota</taxon>
        <taxon>Stenosarchaea group</taxon>
        <taxon>Methanomicrobia</taxon>
        <taxon>Methanosarcinales</taxon>
        <taxon>Methanosarcinales incertae sedis</taxon>
        <taxon>GOM Arc I cluster</taxon>
        <taxon>Candidatus Argoarchaeum</taxon>
    </lineage>
</organism>
<comment type="caution">
    <text evidence="2">The sequence shown here is derived from an EMBL/GenBank/DDBJ whole genome shotgun (WGS) entry which is preliminary data.</text>
</comment>
<feature type="coiled-coil region" evidence="1">
    <location>
        <begin position="357"/>
        <end position="384"/>
    </location>
</feature>
<evidence type="ECO:0000256" key="1">
    <source>
        <dbReference type="SAM" id="Coils"/>
    </source>
</evidence>
<sequence>MNNEQLTSKVAESLQKGKIAFLVCAGISANRQSWIPLWKDMVYSLLEIISGEEGRDEVQHVKPFMELLFNEVILHKMTEIIGLERTAGAIKSCMDTNQYSATHKFLAWAIEEFRTPVLTTNYDELIEAAGGREHDDSTNEYKNLVIKLHGTLSKMDEARFTINHVFAPLDRDLRERTINMLDDRIVVVAGYHGLDEFDINPILFEKSHPREFIWLVHNTIEPTIEERLDERGDLHFKANADKFLHEVYKKTRPGRSQLELDNWQIQHRNNQRERWWKTELEHWGGELWQKQRDDVRFLWATILDYLRIYRVYQDKTDYKPAEEAYNRFLSDSSDSIRNIEARMRMAYLRRTCGENTLKESSQVIDEIKVLLEETEDDNEQRKLQILLGQSLHDRGTALQNAHDHIKASSVLDDAIKLRASINDPQISYSLFQKFMNAVRYARDTGCNLDSIAPTRWRSCLISELEKYSNQFKDANQPDGYGQTEHNIAFVHQFLAEEFEKLGKFNDAEKKFWDSLNKYNAAMEIRKQLRDSRMIAQSKVRVAQCNLGLARISWENDNNEKARELIDDAETLAGDVGDIYKLIPHEKFRRGDVEKILEEANRLKIQLNSIEGS</sequence>
<evidence type="ECO:0000313" key="2">
    <source>
        <dbReference type="EMBL" id="CAD6490748.1"/>
    </source>
</evidence>